<dbReference type="AlphaFoldDB" id="X1CMW7"/>
<comment type="caution">
    <text evidence="2">The sequence shown here is derived from an EMBL/GenBank/DDBJ whole genome shotgun (WGS) entry which is preliminary data.</text>
</comment>
<evidence type="ECO:0000313" key="2">
    <source>
        <dbReference type="EMBL" id="GAH09796.1"/>
    </source>
</evidence>
<proteinExistence type="predicted"/>
<dbReference type="InterPro" id="IPR013321">
    <property type="entry name" value="Arc_rbn_hlx_hlx"/>
</dbReference>
<gene>
    <name evidence="2" type="ORF">S01H4_52052</name>
</gene>
<dbReference type="CDD" id="cd22231">
    <property type="entry name" value="RHH_NikR_HicB-like"/>
    <property type="match status" value="1"/>
</dbReference>
<dbReference type="Gene3D" id="1.10.1220.10">
    <property type="entry name" value="Met repressor-like"/>
    <property type="match status" value="1"/>
</dbReference>
<dbReference type="InterPro" id="IPR002145">
    <property type="entry name" value="CopG"/>
</dbReference>
<accession>X1CMW7</accession>
<sequence length="92" mass="10610">MWIIIAIIIAIIGGTLKTIQMTLDEDLVEEIDKIVRKLGITRSAFARNAFRSAIGEIIEKRMELKHQQGYIHKPVRSGEFSAWESEQVWIEE</sequence>
<reference evidence="2" key="1">
    <citation type="journal article" date="2014" name="Front. Microbiol.">
        <title>High frequency of phylogenetically diverse reductive dehalogenase-homologous genes in deep subseafloor sedimentary metagenomes.</title>
        <authorList>
            <person name="Kawai M."/>
            <person name="Futagami T."/>
            <person name="Toyoda A."/>
            <person name="Takaki Y."/>
            <person name="Nishi S."/>
            <person name="Hori S."/>
            <person name="Arai W."/>
            <person name="Tsubouchi T."/>
            <person name="Morono Y."/>
            <person name="Uchiyama I."/>
            <person name="Ito T."/>
            <person name="Fujiyama A."/>
            <person name="Inagaki F."/>
            <person name="Takami H."/>
        </authorList>
    </citation>
    <scope>NUCLEOTIDE SEQUENCE</scope>
    <source>
        <strain evidence="2">Expedition CK06-06</strain>
    </source>
</reference>
<dbReference type="Pfam" id="PF01402">
    <property type="entry name" value="RHH_1"/>
    <property type="match status" value="1"/>
</dbReference>
<organism evidence="2">
    <name type="scientific">marine sediment metagenome</name>
    <dbReference type="NCBI Taxonomy" id="412755"/>
    <lineage>
        <taxon>unclassified sequences</taxon>
        <taxon>metagenomes</taxon>
        <taxon>ecological metagenomes</taxon>
    </lineage>
</organism>
<dbReference type="EMBL" id="BART01029698">
    <property type="protein sequence ID" value="GAH09796.1"/>
    <property type="molecule type" value="Genomic_DNA"/>
</dbReference>
<protein>
    <recommendedName>
        <fullName evidence="1">Ribbon-helix-helix protein CopG domain-containing protein</fullName>
    </recommendedName>
</protein>
<dbReference type="GO" id="GO:0006355">
    <property type="term" value="P:regulation of DNA-templated transcription"/>
    <property type="evidence" value="ECO:0007669"/>
    <property type="project" value="InterPro"/>
</dbReference>
<feature type="domain" description="Ribbon-helix-helix protein CopG" evidence="1">
    <location>
        <begin position="18"/>
        <end position="54"/>
    </location>
</feature>
<evidence type="ECO:0000259" key="1">
    <source>
        <dbReference type="Pfam" id="PF01402"/>
    </source>
</evidence>
<name>X1CMW7_9ZZZZ</name>